<evidence type="ECO:0000256" key="1">
    <source>
        <dbReference type="SAM" id="MobiDB-lite"/>
    </source>
</evidence>
<protein>
    <submittedName>
        <fullName evidence="2">Uncharacterized protein</fullName>
    </submittedName>
</protein>
<evidence type="ECO:0000313" key="2">
    <source>
        <dbReference type="EMBL" id="ADY53319.1"/>
    </source>
</evidence>
<dbReference type="Proteomes" id="UP000000310">
    <property type="component" value="Chromosome"/>
</dbReference>
<dbReference type="AlphaFoldDB" id="F0S7R4"/>
<dbReference type="HOGENOM" id="CLU_141590_0_0_10"/>
<dbReference type="EMBL" id="CP002545">
    <property type="protein sequence ID" value="ADY53319.1"/>
    <property type="molecule type" value="Genomic_DNA"/>
</dbReference>
<reference evidence="3" key="2">
    <citation type="submission" date="2011-02" db="EMBL/GenBank/DDBJ databases">
        <title>The complete genome of Pedobacter saltans DSM 12145.</title>
        <authorList>
            <consortium name="US DOE Joint Genome Institute (JGI-PGF)"/>
            <person name="Lucas S."/>
            <person name="Copeland A."/>
            <person name="Lapidus A."/>
            <person name="Bruce D."/>
            <person name="Goodwin L."/>
            <person name="Pitluck S."/>
            <person name="Kyrpides N."/>
            <person name="Mavromatis K."/>
            <person name="Pagani I."/>
            <person name="Ivanova N."/>
            <person name="Ovchinnikova G."/>
            <person name="Lu M."/>
            <person name="Detter J.C."/>
            <person name="Han C."/>
            <person name="Land M."/>
            <person name="Hauser L."/>
            <person name="Markowitz V."/>
            <person name="Cheng J.-F."/>
            <person name="Hugenholtz P."/>
            <person name="Woyke T."/>
            <person name="Wu D."/>
            <person name="Tindall B."/>
            <person name="Pomrenke H.G."/>
            <person name="Brambilla E."/>
            <person name="Klenk H.-P."/>
            <person name="Eisen J.A."/>
        </authorList>
    </citation>
    <scope>NUCLEOTIDE SEQUENCE [LARGE SCALE GENOMIC DNA]</scope>
    <source>
        <strain evidence="3">ATCC 51119 / DSM 12145 / JCM 21818 / LMG 10337 / NBRC 100064 / NCIMB 13643</strain>
    </source>
</reference>
<dbReference type="STRING" id="762903.Pedsa_2778"/>
<proteinExistence type="predicted"/>
<keyword evidence="3" id="KW-1185">Reference proteome</keyword>
<accession>F0S7R4</accession>
<sequence length="149" mass="17216">MKNTQRITNLQQLEAEIELLRLRKAEQELFFKEKKERFNEALKSPFTFFKKASRFLTNNQNIHSDWATALARVSIPFLLNKTLLRGKGALLKSILTLISQKAINPAIFNQTKLFGAVEKVSDWVSKIMPKKKKKETDVDYGIPPDSETY</sequence>
<dbReference type="OrthoDB" id="709278at2"/>
<feature type="region of interest" description="Disordered" evidence="1">
    <location>
        <begin position="130"/>
        <end position="149"/>
    </location>
</feature>
<dbReference type="RefSeq" id="WP_013633804.1">
    <property type="nucleotide sequence ID" value="NC_015177.1"/>
</dbReference>
<evidence type="ECO:0000313" key="3">
    <source>
        <dbReference type="Proteomes" id="UP000000310"/>
    </source>
</evidence>
<dbReference type="KEGG" id="psn:Pedsa_2778"/>
<reference evidence="2 3" key="1">
    <citation type="journal article" date="2011" name="Stand. Genomic Sci.">
        <title>Complete genome sequence of the gliding, heparinolytic Pedobacter saltans type strain (113).</title>
        <authorList>
            <person name="Liolios K."/>
            <person name="Sikorski J."/>
            <person name="Lu M."/>
            <person name="Nolan M."/>
            <person name="Lapidus A."/>
            <person name="Lucas S."/>
            <person name="Hammon N."/>
            <person name="Deshpande S."/>
            <person name="Cheng J.F."/>
            <person name="Tapia R."/>
            <person name="Han C."/>
            <person name="Goodwin L."/>
            <person name="Pitluck S."/>
            <person name="Huntemann M."/>
            <person name="Ivanova N."/>
            <person name="Pagani I."/>
            <person name="Mavromatis K."/>
            <person name="Ovchinikova G."/>
            <person name="Pati A."/>
            <person name="Chen A."/>
            <person name="Palaniappan K."/>
            <person name="Land M."/>
            <person name="Hauser L."/>
            <person name="Brambilla E.M."/>
            <person name="Kotsyurbenko O."/>
            <person name="Rohde M."/>
            <person name="Tindall B.J."/>
            <person name="Abt B."/>
            <person name="Goker M."/>
            <person name="Detter J.C."/>
            <person name="Woyke T."/>
            <person name="Bristow J."/>
            <person name="Eisen J.A."/>
            <person name="Markowitz V."/>
            <person name="Hugenholtz P."/>
            <person name="Klenk H.P."/>
            <person name="Kyrpides N.C."/>
        </authorList>
    </citation>
    <scope>NUCLEOTIDE SEQUENCE [LARGE SCALE GENOMIC DNA]</scope>
    <source>
        <strain evidence="3">ATCC 51119 / DSM 12145 / JCM 21818 / LMG 10337 / NBRC 100064 / NCIMB 13643</strain>
    </source>
</reference>
<gene>
    <name evidence="2" type="ordered locus">Pedsa_2778</name>
</gene>
<name>F0S7R4_PSESL</name>
<organism evidence="2 3">
    <name type="scientific">Pseudopedobacter saltans (strain ATCC 51119 / DSM 12145 / JCM 21818 / CCUG 39354 / LMG 10337 / NBRC 100064 / NCIMB 13643)</name>
    <name type="common">Pedobacter saltans</name>
    <dbReference type="NCBI Taxonomy" id="762903"/>
    <lineage>
        <taxon>Bacteria</taxon>
        <taxon>Pseudomonadati</taxon>
        <taxon>Bacteroidota</taxon>
        <taxon>Sphingobacteriia</taxon>
        <taxon>Sphingobacteriales</taxon>
        <taxon>Sphingobacteriaceae</taxon>
        <taxon>Pseudopedobacter</taxon>
    </lineage>
</organism>